<dbReference type="SUPFAM" id="SSF52540">
    <property type="entry name" value="P-loop containing nucleoside triphosphate hydrolases"/>
    <property type="match status" value="1"/>
</dbReference>
<dbReference type="InterPro" id="IPR007111">
    <property type="entry name" value="NACHT_NTPase"/>
</dbReference>
<sequence length="1116" mass="120742">MAQVAHPVRGYVAAVFGRGKDGRETQGSGYLLMPRVVLTAGHVVAGAAGIRAVVPGGAGPVPCRLAWVKNSEECDVALLIAERDLVADEAAVDFDPVVLGLVDGLRVFPGAEAVGYPDVQRGRGGELDSEQFVGTYKPGSNMLGSRHVLDSAHAAPQGAAGGVSPWAGMSGAPVFVNGLLAGVVCEVPGGWGNSRLALTPVRALASDTGFLGVSADAGFWPETRELLPSQESEVAAFEGKFRDYVVRTQGALTIVGLTLSDGEGEAWPLDVAYLSLEVTAASGPMRSMDWGGDGPSFAPAPASLRAADALSGRQRVLLRGTAGSGKTTLMQWLAVASARDGLPPELADLRGCVPLLLPLRTLLRKGEPLPEPEDFLRTVARPLAGLPAARGWVSRKLDEGRALLLIDGVDEVPEAERKRTLAWLKDLLVAYPEARYVVTTRPSAVRDGWLADLGFAEMELLPMSRGDVAAFIDRWHAAAACDRDDERLPLLRDALKAAVVAKPDLGRLATNPLMCAMICALNRSRNGFLPNGRMELYRAGLELLLVRRDREREVLADPEGLELDPAEQVALLQKLAYWLVINGRSEIEWDKAVTLVERALPAMPRLLASGSAEQVLRRLVLRSGLLRQPTSETLDFIHRTFQDYLGAQAAVDDMDFDLLVGHAHEDQWEDVLRMAVGYAAPRGRTELLRKLLERGEREAEYRDRMRLLAAACLHEAAVVDPQVREEVQEATAELVPPPDQDAAKALAGVGAFVLDLLPGPEGLTEEQALAVATTATVIGDDRAIPLLSQYATHDSMSVRAQLAWSWHRFDVDRYADAVVGRLRYEGGVDPELRFVARSTEHLKALKRLGGRPMVEVRDLELRDCVADLVTPALQGLTLRGQTAVDLRDLRVCPPLRKLDVYPNRGVTYVRSLNATALESLSILAEAHDEELEVIASMDRLRRLHIGLLGDASEEPRVVPLPPGLRSLSLHFKSPHKLRPSGIAAHSGIERVTFSTDVVERDALALHTLRGLRVVAVHHEDLAGLGNVKPLPQVTSLFLTDPVGQGLDCVPVVYPCLTKLAIYISESDPDVFDLAPLRTLGPIRVSLNGGRALNRELLAEGSEVTEHEYLTRLVITP</sequence>
<dbReference type="InterPro" id="IPR009003">
    <property type="entry name" value="Peptidase_S1_PA"/>
</dbReference>
<comment type="caution">
    <text evidence="2">The sequence shown here is derived from an EMBL/GenBank/DDBJ whole genome shotgun (WGS) entry which is preliminary data.</text>
</comment>
<dbReference type="PROSITE" id="PS50837">
    <property type="entry name" value="NACHT"/>
    <property type="match status" value="1"/>
</dbReference>
<dbReference type="RefSeq" id="WP_390317169.1">
    <property type="nucleotide sequence ID" value="NZ_JBHSPB010000009.1"/>
</dbReference>
<keyword evidence="3" id="KW-1185">Reference proteome</keyword>
<proteinExistence type="predicted"/>
<evidence type="ECO:0000313" key="3">
    <source>
        <dbReference type="Proteomes" id="UP001596083"/>
    </source>
</evidence>
<dbReference type="Proteomes" id="UP001596083">
    <property type="component" value="Unassembled WGS sequence"/>
</dbReference>
<organism evidence="2 3">
    <name type="scientific">Streptomyces gamaensis</name>
    <dbReference type="NCBI Taxonomy" id="1763542"/>
    <lineage>
        <taxon>Bacteria</taxon>
        <taxon>Bacillati</taxon>
        <taxon>Actinomycetota</taxon>
        <taxon>Actinomycetes</taxon>
        <taxon>Kitasatosporales</taxon>
        <taxon>Streptomycetaceae</taxon>
        <taxon>Streptomyces</taxon>
    </lineage>
</organism>
<dbReference type="PANTHER" id="PTHR46844">
    <property type="entry name" value="SLR5058 PROTEIN"/>
    <property type="match status" value="1"/>
</dbReference>
<protein>
    <submittedName>
        <fullName evidence="2">NACHT domain-containing protein</fullName>
    </submittedName>
</protein>
<dbReference type="InterPro" id="IPR027417">
    <property type="entry name" value="P-loop_NTPase"/>
</dbReference>
<reference evidence="3" key="1">
    <citation type="journal article" date="2019" name="Int. J. Syst. Evol. Microbiol.">
        <title>The Global Catalogue of Microorganisms (GCM) 10K type strain sequencing project: providing services to taxonomists for standard genome sequencing and annotation.</title>
        <authorList>
            <consortium name="The Broad Institute Genomics Platform"/>
            <consortium name="The Broad Institute Genome Sequencing Center for Infectious Disease"/>
            <person name="Wu L."/>
            <person name="Ma J."/>
        </authorList>
    </citation>
    <scope>NUCLEOTIDE SEQUENCE [LARGE SCALE GENOMIC DNA]</scope>
    <source>
        <strain evidence="3">CGMCC 4.7304</strain>
    </source>
</reference>
<dbReference type="Pfam" id="PF05729">
    <property type="entry name" value="NACHT"/>
    <property type="match status" value="1"/>
</dbReference>
<gene>
    <name evidence="2" type="ORF">ACFP1Z_16720</name>
</gene>
<evidence type="ECO:0000313" key="2">
    <source>
        <dbReference type="EMBL" id="MFC5721817.1"/>
    </source>
</evidence>
<dbReference type="InterPro" id="IPR043504">
    <property type="entry name" value="Peptidase_S1_PA_chymotrypsin"/>
</dbReference>
<dbReference type="PANTHER" id="PTHR46844:SF1">
    <property type="entry name" value="SLR5058 PROTEIN"/>
    <property type="match status" value="1"/>
</dbReference>
<name>A0ABW0Z168_9ACTN</name>
<dbReference type="SUPFAM" id="SSF50494">
    <property type="entry name" value="Trypsin-like serine proteases"/>
    <property type="match status" value="1"/>
</dbReference>
<dbReference type="Gene3D" id="3.40.50.300">
    <property type="entry name" value="P-loop containing nucleotide triphosphate hydrolases"/>
    <property type="match status" value="1"/>
</dbReference>
<accession>A0ABW0Z168</accession>
<dbReference type="Gene3D" id="2.40.10.10">
    <property type="entry name" value="Trypsin-like serine proteases"/>
    <property type="match status" value="1"/>
</dbReference>
<evidence type="ECO:0000259" key="1">
    <source>
        <dbReference type="PROSITE" id="PS50837"/>
    </source>
</evidence>
<feature type="domain" description="NACHT" evidence="1">
    <location>
        <begin position="314"/>
        <end position="652"/>
    </location>
</feature>
<dbReference type="EMBL" id="JBHSPB010000009">
    <property type="protein sequence ID" value="MFC5721817.1"/>
    <property type="molecule type" value="Genomic_DNA"/>
</dbReference>